<keyword evidence="2" id="KW-1185">Reference proteome</keyword>
<gene>
    <name evidence="1" type="ORF">HJG59_010426</name>
</gene>
<dbReference type="EMBL" id="JACASF010000003">
    <property type="protein sequence ID" value="KAF6490060.1"/>
    <property type="molecule type" value="Genomic_DNA"/>
</dbReference>
<proteinExistence type="predicted"/>
<comment type="caution">
    <text evidence="1">The sequence shown here is derived from an EMBL/GenBank/DDBJ whole genome shotgun (WGS) entry which is preliminary data.</text>
</comment>
<reference evidence="1 2" key="1">
    <citation type="journal article" date="2020" name="Nature">
        <title>Six reference-quality genomes reveal evolution of bat adaptations.</title>
        <authorList>
            <person name="Jebb D."/>
            <person name="Huang Z."/>
            <person name="Pippel M."/>
            <person name="Hughes G.M."/>
            <person name="Lavrichenko K."/>
            <person name="Devanna P."/>
            <person name="Winkler S."/>
            <person name="Jermiin L.S."/>
            <person name="Skirmuntt E.C."/>
            <person name="Katzourakis A."/>
            <person name="Burkitt-Gray L."/>
            <person name="Ray D.A."/>
            <person name="Sullivan K.A.M."/>
            <person name="Roscito J.G."/>
            <person name="Kirilenko B.M."/>
            <person name="Davalos L.M."/>
            <person name="Corthals A.P."/>
            <person name="Power M.L."/>
            <person name="Jones G."/>
            <person name="Ransome R.D."/>
            <person name="Dechmann D.K.N."/>
            <person name="Locatelli A.G."/>
            <person name="Puechmaille S.J."/>
            <person name="Fedrigo O."/>
            <person name="Jarvis E.D."/>
            <person name="Hiller M."/>
            <person name="Vernes S.C."/>
            <person name="Myers E.W."/>
            <person name="Teeling E.C."/>
        </authorList>
    </citation>
    <scope>NUCLEOTIDE SEQUENCE [LARGE SCALE GENOMIC DNA]</scope>
    <source>
        <strain evidence="1">MMolMol1</strain>
        <tissue evidence="1">Muscle</tissue>
    </source>
</reference>
<sequence>MQPHRSGGAHQLSPQRERRDVLLGLSVSATCNQNIPDCHECARWATPGCRSQTLPSRKTGRSKFWVQVMFELVSSSPPRALQVFYCVETRKGFQPRALKPTGSVQGAHLFHRSPKVSESLSRTWFIPVPWLDTLR</sequence>
<evidence type="ECO:0000313" key="2">
    <source>
        <dbReference type="Proteomes" id="UP000550707"/>
    </source>
</evidence>
<organism evidence="1 2">
    <name type="scientific">Molossus molossus</name>
    <name type="common">Pallas' mastiff bat</name>
    <name type="synonym">Vespertilio molossus</name>
    <dbReference type="NCBI Taxonomy" id="27622"/>
    <lineage>
        <taxon>Eukaryota</taxon>
        <taxon>Metazoa</taxon>
        <taxon>Chordata</taxon>
        <taxon>Craniata</taxon>
        <taxon>Vertebrata</taxon>
        <taxon>Euteleostomi</taxon>
        <taxon>Mammalia</taxon>
        <taxon>Eutheria</taxon>
        <taxon>Laurasiatheria</taxon>
        <taxon>Chiroptera</taxon>
        <taxon>Yangochiroptera</taxon>
        <taxon>Molossidae</taxon>
        <taxon>Molossus</taxon>
    </lineage>
</organism>
<dbReference type="AlphaFoldDB" id="A0A7J8J0Q7"/>
<dbReference type="InParanoid" id="A0A7J8J0Q7"/>
<name>A0A7J8J0Q7_MOLMO</name>
<protein>
    <submittedName>
        <fullName evidence="1">Uncharacterized protein</fullName>
    </submittedName>
</protein>
<dbReference type="Proteomes" id="UP000550707">
    <property type="component" value="Unassembled WGS sequence"/>
</dbReference>
<evidence type="ECO:0000313" key="1">
    <source>
        <dbReference type="EMBL" id="KAF6490060.1"/>
    </source>
</evidence>
<accession>A0A7J8J0Q7</accession>